<sequence length="90" mass="10281">MTQGRRRRDEVTLSLTGQEFFIVNGRDGNDSLTFTLDFQGTPSDSNWVKVTSFDESGKQGVTKETYFTDVRPSLLLRTDKWFHDFGVVVV</sequence>
<proteinExistence type="predicted"/>
<dbReference type="EMBL" id="BACD03000054">
    <property type="protein sequence ID" value="GAO51889.1"/>
    <property type="molecule type" value="Genomic_DNA"/>
</dbReference>
<evidence type="ECO:0000313" key="1">
    <source>
        <dbReference type="EMBL" id="GAO51889.1"/>
    </source>
</evidence>
<reference evidence="1 2" key="1">
    <citation type="journal article" date="2011" name="J. Gen. Appl. Microbiol.">
        <title>Draft genome sequencing of the enigmatic yeast Saitoella complicata.</title>
        <authorList>
            <person name="Nishida H."/>
            <person name="Hamamoto M."/>
            <person name="Sugiyama J."/>
        </authorList>
    </citation>
    <scope>NUCLEOTIDE SEQUENCE [LARGE SCALE GENOMIC DNA]</scope>
    <source>
        <strain evidence="1 2">NRRL Y-17804</strain>
    </source>
</reference>
<dbReference type="AlphaFoldDB" id="A0A0E9NPY4"/>
<evidence type="ECO:0000313" key="2">
    <source>
        <dbReference type="Proteomes" id="UP000033140"/>
    </source>
</evidence>
<dbReference type="Proteomes" id="UP000033140">
    <property type="component" value="Unassembled WGS sequence"/>
</dbReference>
<reference evidence="1 2" key="2">
    <citation type="journal article" date="2014" name="J. Gen. Appl. Microbiol.">
        <title>The early diverging ascomycetous budding yeast Saitoella complicata has three histone deacetylases belonging to the Clr6, Hos2, and Rpd3 lineages.</title>
        <authorList>
            <person name="Nishida H."/>
            <person name="Matsumoto T."/>
            <person name="Kondo S."/>
            <person name="Hamamoto M."/>
            <person name="Yoshikawa H."/>
        </authorList>
    </citation>
    <scope>NUCLEOTIDE SEQUENCE [LARGE SCALE GENOMIC DNA]</scope>
    <source>
        <strain evidence="1 2">NRRL Y-17804</strain>
    </source>
</reference>
<accession>A0A0E9NPY4</accession>
<keyword evidence="2" id="KW-1185">Reference proteome</keyword>
<organism evidence="1 2">
    <name type="scientific">Saitoella complicata (strain BCRC 22490 / CBS 7301 / JCM 7358 / NBRC 10748 / NRRL Y-17804)</name>
    <dbReference type="NCBI Taxonomy" id="698492"/>
    <lineage>
        <taxon>Eukaryota</taxon>
        <taxon>Fungi</taxon>
        <taxon>Dikarya</taxon>
        <taxon>Ascomycota</taxon>
        <taxon>Taphrinomycotina</taxon>
        <taxon>Taphrinomycotina incertae sedis</taxon>
        <taxon>Saitoella</taxon>
    </lineage>
</organism>
<protein>
    <submittedName>
        <fullName evidence="1">Uncharacterized protein</fullName>
    </submittedName>
</protein>
<gene>
    <name evidence="1" type="ORF">G7K_5979-t1</name>
</gene>
<name>A0A0E9NPY4_SAICN</name>
<comment type="caution">
    <text evidence="1">The sequence shown here is derived from an EMBL/GenBank/DDBJ whole genome shotgun (WGS) entry which is preliminary data.</text>
</comment>
<reference evidence="1 2" key="3">
    <citation type="journal article" date="2015" name="Genome Announc.">
        <title>Draft Genome Sequence of the Archiascomycetous Yeast Saitoella complicata.</title>
        <authorList>
            <person name="Yamauchi K."/>
            <person name="Kondo S."/>
            <person name="Hamamoto M."/>
            <person name="Takahashi Y."/>
            <person name="Ogura Y."/>
            <person name="Hayashi T."/>
            <person name="Nishida H."/>
        </authorList>
    </citation>
    <scope>NUCLEOTIDE SEQUENCE [LARGE SCALE GENOMIC DNA]</scope>
    <source>
        <strain evidence="1 2">NRRL Y-17804</strain>
    </source>
</reference>